<reference evidence="1 2" key="1">
    <citation type="submission" date="2020-04" db="EMBL/GenBank/DDBJ databases">
        <authorList>
            <person name="Yin C."/>
        </authorList>
    </citation>
    <scope>NUCLEOTIDE SEQUENCE [LARGE SCALE GENOMIC DNA]</scope>
    <source>
        <strain evidence="1 2">Ae27</strain>
    </source>
</reference>
<evidence type="ECO:0000313" key="1">
    <source>
        <dbReference type="EMBL" id="NLR68482.1"/>
    </source>
</evidence>
<keyword evidence="2" id="KW-1185">Reference proteome</keyword>
<dbReference type="Proteomes" id="UP000570474">
    <property type="component" value="Unassembled WGS sequence"/>
</dbReference>
<sequence length="131" mass="15304">MERVKKRKGLQLPHVIPIRISEEKYRELSGLLQQSHCRSMSELLRKIIDNRKIIVGNVDQGNRLMLEELALIRKEVLAIGVNINQATRRVNSERLPADRLGHALEIVRLFQQADERISRLFTLMAKLSERW</sequence>
<organism evidence="1 2">
    <name type="scientific">Chitinophaga varians</name>
    <dbReference type="NCBI Taxonomy" id="2202339"/>
    <lineage>
        <taxon>Bacteria</taxon>
        <taxon>Pseudomonadati</taxon>
        <taxon>Bacteroidota</taxon>
        <taxon>Chitinophagia</taxon>
        <taxon>Chitinophagales</taxon>
        <taxon>Chitinophagaceae</taxon>
        <taxon>Chitinophaga</taxon>
    </lineage>
</organism>
<dbReference type="EMBL" id="JABAIA010000004">
    <property type="protein sequence ID" value="NLR68482.1"/>
    <property type="molecule type" value="Genomic_DNA"/>
</dbReference>
<accession>A0A847RZF0</accession>
<dbReference type="RefSeq" id="WP_168874449.1">
    <property type="nucleotide sequence ID" value="NZ_JABAIA010000004.1"/>
</dbReference>
<protein>
    <submittedName>
        <fullName evidence="1">Plasmid mobilization relaxosome protein MobC</fullName>
    </submittedName>
</protein>
<name>A0A847RZF0_9BACT</name>
<comment type="caution">
    <text evidence="1">The sequence shown here is derived from an EMBL/GenBank/DDBJ whole genome shotgun (WGS) entry which is preliminary data.</text>
</comment>
<dbReference type="AlphaFoldDB" id="A0A847RZF0"/>
<proteinExistence type="predicted"/>
<gene>
    <name evidence="1" type="primary">mobC</name>
    <name evidence="1" type="ORF">HGH92_29525</name>
</gene>
<evidence type="ECO:0000313" key="2">
    <source>
        <dbReference type="Proteomes" id="UP000570474"/>
    </source>
</evidence>